<feature type="compositionally biased region" description="Basic and acidic residues" evidence="1">
    <location>
        <begin position="35"/>
        <end position="49"/>
    </location>
</feature>
<dbReference type="Proteomes" id="UP000215914">
    <property type="component" value="Unassembled WGS sequence"/>
</dbReference>
<organism evidence="2 3">
    <name type="scientific">Helianthus annuus</name>
    <name type="common">Common sunflower</name>
    <dbReference type="NCBI Taxonomy" id="4232"/>
    <lineage>
        <taxon>Eukaryota</taxon>
        <taxon>Viridiplantae</taxon>
        <taxon>Streptophyta</taxon>
        <taxon>Embryophyta</taxon>
        <taxon>Tracheophyta</taxon>
        <taxon>Spermatophyta</taxon>
        <taxon>Magnoliopsida</taxon>
        <taxon>eudicotyledons</taxon>
        <taxon>Gunneridae</taxon>
        <taxon>Pentapetalae</taxon>
        <taxon>asterids</taxon>
        <taxon>campanulids</taxon>
        <taxon>Asterales</taxon>
        <taxon>Asteraceae</taxon>
        <taxon>Asteroideae</taxon>
        <taxon>Heliantheae alliance</taxon>
        <taxon>Heliantheae</taxon>
        <taxon>Helianthus</taxon>
    </lineage>
</organism>
<accession>A0A9K3ICJ8</accession>
<dbReference type="EMBL" id="MNCJ02000323">
    <property type="protein sequence ID" value="KAF5793679.1"/>
    <property type="molecule type" value="Genomic_DNA"/>
</dbReference>
<feature type="region of interest" description="Disordered" evidence="1">
    <location>
        <begin position="1"/>
        <end position="49"/>
    </location>
</feature>
<gene>
    <name evidence="2" type="ORF">HanXRQr2_Chr08g0319201</name>
</gene>
<feature type="compositionally biased region" description="Polar residues" evidence="1">
    <location>
        <begin position="15"/>
        <end position="31"/>
    </location>
</feature>
<evidence type="ECO:0000256" key="1">
    <source>
        <dbReference type="SAM" id="MobiDB-lite"/>
    </source>
</evidence>
<evidence type="ECO:0000313" key="3">
    <source>
        <dbReference type="Proteomes" id="UP000215914"/>
    </source>
</evidence>
<protein>
    <submittedName>
        <fullName evidence="2">Uncharacterized protein</fullName>
    </submittedName>
</protein>
<dbReference type="Gramene" id="mRNA:HanXRQr2_Chr08g0319201">
    <property type="protein sequence ID" value="CDS:HanXRQr2_Chr08g0319201.1"/>
    <property type="gene ID" value="HanXRQr2_Chr08g0319201"/>
</dbReference>
<reference evidence="2" key="1">
    <citation type="journal article" date="2017" name="Nature">
        <title>The sunflower genome provides insights into oil metabolism, flowering and Asterid evolution.</title>
        <authorList>
            <person name="Badouin H."/>
            <person name="Gouzy J."/>
            <person name="Grassa C.J."/>
            <person name="Murat F."/>
            <person name="Staton S.E."/>
            <person name="Cottret L."/>
            <person name="Lelandais-Briere C."/>
            <person name="Owens G.L."/>
            <person name="Carrere S."/>
            <person name="Mayjonade B."/>
            <person name="Legrand L."/>
            <person name="Gill N."/>
            <person name="Kane N.C."/>
            <person name="Bowers J.E."/>
            <person name="Hubner S."/>
            <person name="Bellec A."/>
            <person name="Berard A."/>
            <person name="Berges H."/>
            <person name="Blanchet N."/>
            <person name="Boniface M.C."/>
            <person name="Brunel D."/>
            <person name="Catrice O."/>
            <person name="Chaidir N."/>
            <person name="Claudel C."/>
            <person name="Donnadieu C."/>
            <person name="Faraut T."/>
            <person name="Fievet G."/>
            <person name="Helmstetter N."/>
            <person name="King M."/>
            <person name="Knapp S.J."/>
            <person name="Lai Z."/>
            <person name="Le Paslier M.C."/>
            <person name="Lippi Y."/>
            <person name="Lorenzon L."/>
            <person name="Mandel J.R."/>
            <person name="Marage G."/>
            <person name="Marchand G."/>
            <person name="Marquand E."/>
            <person name="Bret-Mestries E."/>
            <person name="Morien E."/>
            <person name="Nambeesan S."/>
            <person name="Nguyen T."/>
            <person name="Pegot-Espagnet P."/>
            <person name="Pouilly N."/>
            <person name="Raftis F."/>
            <person name="Sallet E."/>
            <person name="Schiex T."/>
            <person name="Thomas J."/>
            <person name="Vandecasteele C."/>
            <person name="Vares D."/>
            <person name="Vear F."/>
            <person name="Vautrin S."/>
            <person name="Crespi M."/>
            <person name="Mangin B."/>
            <person name="Burke J.M."/>
            <person name="Salse J."/>
            <person name="Munos S."/>
            <person name="Vincourt P."/>
            <person name="Rieseberg L.H."/>
            <person name="Langlade N.B."/>
        </authorList>
    </citation>
    <scope>NUCLEOTIDE SEQUENCE</scope>
    <source>
        <tissue evidence="2">Leaves</tissue>
    </source>
</reference>
<proteinExistence type="predicted"/>
<reference evidence="2" key="2">
    <citation type="submission" date="2020-06" db="EMBL/GenBank/DDBJ databases">
        <title>Helianthus annuus Genome sequencing and assembly Release 2.</title>
        <authorList>
            <person name="Gouzy J."/>
            <person name="Langlade N."/>
            <person name="Munos S."/>
        </authorList>
    </citation>
    <scope>NUCLEOTIDE SEQUENCE</scope>
    <source>
        <tissue evidence="2">Leaves</tissue>
    </source>
</reference>
<name>A0A9K3ICJ8_HELAN</name>
<comment type="caution">
    <text evidence="2">The sequence shown here is derived from an EMBL/GenBank/DDBJ whole genome shotgun (WGS) entry which is preliminary data.</text>
</comment>
<keyword evidence="3" id="KW-1185">Reference proteome</keyword>
<sequence>MPEMLAHETPVQLHGVSSLSFQSENTVSPPSTADLMERRERPSEVRAEA</sequence>
<dbReference type="AlphaFoldDB" id="A0A9K3ICJ8"/>
<evidence type="ECO:0000313" key="2">
    <source>
        <dbReference type="EMBL" id="KAF5793679.1"/>
    </source>
</evidence>